<evidence type="ECO:0000256" key="1">
    <source>
        <dbReference type="SAM" id="Phobius"/>
    </source>
</evidence>
<sequence>MARLLQVLGFSEVTLALLLGLNPRTSMGLYMGMAAFGAALFYLGRWLER</sequence>
<dbReference type="AlphaFoldDB" id="A0A932FWM6"/>
<keyword evidence="1" id="KW-0812">Transmembrane</keyword>
<keyword evidence="1" id="KW-0472">Membrane</keyword>
<accession>A0A932FWM6</accession>
<dbReference type="Proteomes" id="UP000769766">
    <property type="component" value="Unassembled WGS sequence"/>
</dbReference>
<feature type="transmembrane region" description="Helical" evidence="1">
    <location>
        <begin position="26"/>
        <end position="44"/>
    </location>
</feature>
<reference evidence="2" key="1">
    <citation type="submission" date="2020-07" db="EMBL/GenBank/DDBJ databases">
        <title>Huge and variable diversity of episymbiotic CPR bacteria and DPANN archaea in groundwater ecosystems.</title>
        <authorList>
            <person name="He C.Y."/>
            <person name="Keren R."/>
            <person name="Whittaker M."/>
            <person name="Farag I.F."/>
            <person name="Doudna J."/>
            <person name="Cate J.H.D."/>
            <person name="Banfield J.F."/>
        </authorList>
    </citation>
    <scope>NUCLEOTIDE SEQUENCE</scope>
    <source>
        <strain evidence="2">NC_groundwater_672_Ag_B-0.1um_62_36</strain>
    </source>
</reference>
<comment type="caution">
    <text evidence="2">The sequence shown here is derived from an EMBL/GenBank/DDBJ whole genome shotgun (WGS) entry which is preliminary data.</text>
</comment>
<organism evidence="2 3">
    <name type="scientific">Tectimicrobiota bacterium</name>
    <dbReference type="NCBI Taxonomy" id="2528274"/>
    <lineage>
        <taxon>Bacteria</taxon>
        <taxon>Pseudomonadati</taxon>
        <taxon>Nitrospinota/Tectimicrobiota group</taxon>
        <taxon>Candidatus Tectimicrobiota</taxon>
    </lineage>
</organism>
<evidence type="ECO:0000313" key="2">
    <source>
        <dbReference type="EMBL" id="MBI2876643.1"/>
    </source>
</evidence>
<proteinExistence type="predicted"/>
<keyword evidence="1" id="KW-1133">Transmembrane helix</keyword>
<name>A0A932FWM6_UNCTE</name>
<gene>
    <name evidence="2" type="ORF">HYY20_07160</name>
</gene>
<evidence type="ECO:0000313" key="3">
    <source>
        <dbReference type="Proteomes" id="UP000769766"/>
    </source>
</evidence>
<dbReference type="EMBL" id="JACPRF010000215">
    <property type="protein sequence ID" value="MBI2876643.1"/>
    <property type="molecule type" value="Genomic_DNA"/>
</dbReference>
<protein>
    <submittedName>
        <fullName evidence="2">Uncharacterized protein</fullName>
    </submittedName>
</protein>